<comment type="caution">
    <text evidence="2">The sequence shown here is derived from an EMBL/GenBank/DDBJ whole genome shotgun (WGS) entry which is preliminary data.</text>
</comment>
<dbReference type="AlphaFoldDB" id="V6SQL1"/>
<dbReference type="EMBL" id="AVGG01000018">
    <property type="protein sequence ID" value="ESU26690.1"/>
    <property type="molecule type" value="Genomic_DNA"/>
</dbReference>
<protein>
    <submittedName>
        <fullName evidence="2">Uncharacterized protein</fullName>
    </submittedName>
</protein>
<keyword evidence="3" id="KW-1185">Reference proteome</keyword>
<feature type="transmembrane region" description="Helical" evidence="1">
    <location>
        <begin position="103"/>
        <end position="122"/>
    </location>
</feature>
<name>V6SQL1_9FLAO</name>
<reference evidence="2 3" key="1">
    <citation type="submission" date="2013-08" db="EMBL/GenBank/DDBJ databases">
        <title>Flavobacterium limnosediminis JC2902 genome sequencing.</title>
        <authorList>
            <person name="Lee K."/>
            <person name="Yi H."/>
            <person name="Park S."/>
            <person name="Chun J."/>
        </authorList>
    </citation>
    <scope>NUCLEOTIDE SEQUENCE [LARGE SCALE GENOMIC DNA]</scope>
    <source>
        <strain evidence="2 3">JC2902</strain>
    </source>
</reference>
<evidence type="ECO:0000256" key="1">
    <source>
        <dbReference type="SAM" id="Phobius"/>
    </source>
</evidence>
<dbReference type="OrthoDB" id="7060697at2"/>
<dbReference type="eggNOG" id="ENOG50337MB">
    <property type="taxonomic scope" value="Bacteria"/>
</dbReference>
<dbReference type="STRING" id="1341181.FLJC2902T_26650"/>
<organism evidence="2 3">
    <name type="scientific">Flavobacterium limnosediminis JC2902</name>
    <dbReference type="NCBI Taxonomy" id="1341181"/>
    <lineage>
        <taxon>Bacteria</taxon>
        <taxon>Pseudomonadati</taxon>
        <taxon>Bacteroidota</taxon>
        <taxon>Flavobacteriia</taxon>
        <taxon>Flavobacteriales</taxon>
        <taxon>Flavobacteriaceae</taxon>
        <taxon>Flavobacterium</taxon>
    </lineage>
</organism>
<proteinExistence type="predicted"/>
<sequence length="159" mass="18471">MEKETEGLLNENEFINTTKRRRQLLPGWIKFFTWVFMLFGVLAPISIIVGLTGNTFDLSLYGLETNYPLSLMGILISSLFLFKGFTAFSLWMEKDSATDLAKIDSYIGLVICVLVMIVYPFFDNHEGFSLNFRFEILLLYFFLKKINNIEYTWAKLKVS</sequence>
<dbReference type="RefSeq" id="WP_023580223.1">
    <property type="nucleotide sequence ID" value="NZ_AVGG01000018.1"/>
</dbReference>
<evidence type="ECO:0000313" key="3">
    <source>
        <dbReference type="Proteomes" id="UP000018004"/>
    </source>
</evidence>
<feature type="transmembrane region" description="Helical" evidence="1">
    <location>
        <begin position="28"/>
        <end position="49"/>
    </location>
</feature>
<keyword evidence="1" id="KW-0812">Transmembrane</keyword>
<dbReference type="Proteomes" id="UP000018004">
    <property type="component" value="Unassembled WGS sequence"/>
</dbReference>
<evidence type="ECO:0000313" key="2">
    <source>
        <dbReference type="EMBL" id="ESU26690.1"/>
    </source>
</evidence>
<keyword evidence="1" id="KW-0472">Membrane</keyword>
<feature type="transmembrane region" description="Helical" evidence="1">
    <location>
        <begin position="69"/>
        <end position="91"/>
    </location>
</feature>
<accession>V6SQL1</accession>
<dbReference type="PATRIC" id="fig|1341181.4.peg.2623"/>
<keyword evidence="1" id="KW-1133">Transmembrane helix</keyword>
<gene>
    <name evidence="2" type="ORF">FLJC2902T_26650</name>
</gene>